<comment type="caution">
    <text evidence="1">The sequence shown here is derived from an EMBL/GenBank/DDBJ whole genome shotgun (WGS) entry which is preliminary data.</text>
</comment>
<gene>
    <name evidence="1" type="ORF">OU798_04745</name>
</gene>
<keyword evidence="2" id="KW-1185">Reference proteome</keyword>
<sequence length="109" mass="12423">MAWKWYDIKSYKASAGGNNYYGIVQLFGEGFYGNLKFHKEGPLPDATAPTTYGQRFYGYMDYQQMEMVVDLLRNESPVRFGWYDANPNLFHLMTGQEPVGEGDGLLAES</sequence>
<protein>
    <submittedName>
        <fullName evidence="1">Uncharacterized protein</fullName>
    </submittedName>
</protein>
<dbReference type="RefSeq" id="WP_343331974.1">
    <property type="nucleotide sequence ID" value="NZ_JAPOHD010000009.1"/>
</dbReference>
<name>A0A9X3F650_9BACT</name>
<dbReference type="Proteomes" id="UP001145087">
    <property type="component" value="Unassembled WGS sequence"/>
</dbReference>
<dbReference type="EMBL" id="JAPOHD010000009">
    <property type="protein sequence ID" value="MCY1719636.1"/>
    <property type="molecule type" value="Genomic_DNA"/>
</dbReference>
<evidence type="ECO:0000313" key="2">
    <source>
        <dbReference type="Proteomes" id="UP001145087"/>
    </source>
</evidence>
<organism evidence="1 2">
    <name type="scientific">Draconibacterium aestuarii</name>
    <dbReference type="NCBI Taxonomy" id="2998507"/>
    <lineage>
        <taxon>Bacteria</taxon>
        <taxon>Pseudomonadati</taxon>
        <taxon>Bacteroidota</taxon>
        <taxon>Bacteroidia</taxon>
        <taxon>Marinilabiliales</taxon>
        <taxon>Prolixibacteraceae</taxon>
        <taxon>Draconibacterium</taxon>
    </lineage>
</organism>
<reference evidence="1" key="1">
    <citation type="submission" date="2022-11" db="EMBL/GenBank/DDBJ databases">
        <title>Marilongibacter aestuarii gen. nov., sp. nov., isolated from tidal flat sediment.</title>
        <authorList>
            <person name="Jiayan W."/>
        </authorList>
    </citation>
    <scope>NUCLEOTIDE SEQUENCE</scope>
    <source>
        <strain evidence="1">Z1-6</strain>
    </source>
</reference>
<proteinExistence type="predicted"/>
<accession>A0A9X3F650</accession>
<dbReference type="AlphaFoldDB" id="A0A9X3F650"/>
<evidence type="ECO:0000313" key="1">
    <source>
        <dbReference type="EMBL" id="MCY1719636.1"/>
    </source>
</evidence>